<comment type="caution">
    <text evidence="1">The sequence shown here is derived from an EMBL/GenBank/DDBJ whole genome shotgun (WGS) entry which is preliminary data.</text>
</comment>
<protein>
    <submittedName>
        <fullName evidence="1">Uncharacterized protein</fullName>
    </submittedName>
</protein>
<evidence type="ECO:0000313" key="1">
    <source>
        <dbReference type="EMBL" id="GID70577.1"/>
    </source>
</evidence>
<keyword evidence="2" id="KW-1185">Reference proteome</keyword>
<proteinExistence type="predicted"/>
<reference evidence="1" key="1">
    <citation type="submission" date="2021-01" db="EMBL/GenBank/DDBJ databases">
        <title>Whole genome shotgun sequence of Actinoplanes cyaneus NBRC 14990.</title>
        <authorList>
            <person name="Komaki H."/>
            <person name="Tamura T."/>
        </authorList>
    </citation>
    <scope>NUCLEOTIDE SEQUENCE</scope>
    <source>
        <strain evidence="1">NBRC 14990</strain>
    </source>
</reference>
<dbReference type="EMBL" id="BOMH01000077">
    <property type="protein sequence ID" value="GID70577.1"/>
    <property type="molecule type" value="Genomic_DNA"/>
</dbReference>
<evidence type="ECO:0000313" key="2">
    <source>
        <dbReference type="Proteomes" id="UP000619479"/>
    </source>
</evidence>
<accession>A0A919IU76</accession>
<name>A0A919IU76_9ACTN</name>
<sequence>MGEASDGRGRDFANERRAYCEAREWLLNAVHELPVGVLWGPNGATAAECYEVLRGLDDFASLCSRLRLDGHERFIEQCRWHFDHYPHYLGRRRHFVDYSTYVVDRAGPMTVSAPPMPRQFAN</sequence>
<dbReference type="AlphaFoldDB" id="A0A919IU76"/>
<organism evidence="1 2">
    <name type="scientific">Actinoplanes cyaneus</name>
    <dbReference type="NCBI Taxonomy" id="52696"/>
    <lineage>
        <taxon>Bacteria</taxon>
        <taxon>Bacillati</taxon>
        <taxon>Actinomycetota</taxon>
        <taxon>Actinomycetes</taxon>
        <taxon>Micromonosporales</taxon>
        <taxon>Micromonosporaceae</taxon>
        <taxon>Actinoplanes</taxon>
    </lineage>
</organism>
<dbReference type="Proteomes" id="UP000619479">
    <property type="component" value="Unassembled WGS sequence"/>
</dbReference>
<gene>
    <name evidence="1" type="ORF">Acy02nite_84580</name>
</gene>